<evidence type="ECO:0000256" key="1">
    <source>
        <dbReference type="ARBA" id="ARBA00004141"/>
    </source>
</evidence>
<evidence type="ECO:0000256" key="5">
    <source>
        <dbReference type="ARBA" id="ARBA00023136"/>
    </source>
</evidence>
<dbReference type="Proteomes" id="UP001239680">
    <property type="component" value="Unassembled WGS sequence"/>
</dbReference>
<keyword evidence="5 6" id="KW-0472">Membrane</keyword>
<feature type="transmembrane region" description="Helical" evidence="6">
    <location>
        <begin position="271"/>
        <end position="289"/>
    </location>
</feature>
<comment type="similarity">
    <text evidence="2">Belongs to the drug/metabolite transporter (DMT) superfamily. 10 TMS drug/metabolite exporter (DME) (TC 2.A.7.3) family.</text>
</comment>
<dbReference type="RefSeq" id="WP_306680973.1">
    <property type="nucleotide sequence ID" value="NZ_JAVDBT010000012.1"/>
</dbReference>
<evidence type="ECO:0000256" key="4">
    <source>
        <dbReference type="ARBA" id="ARBA00022989"/>
    </source>
</evidence>
<dbReference type="PANTHER" id="PTHR22911:SF6">
    <property type="entry name" value="SOLUTE CARRIER FAMILY 35 MEMBER G1"/>
    <property type="match status" value="1"/>
</dbReference>
<evidence type="ECO:0000256" key="2">
    <source>
        <dbReference type="ARBA" id="ARBA00009853"/>
    </source>
</evidence>
<feature type="domain" description="EamA" evidence="7">
    <location>
        <begin position="17"/>
        <end position="148"/>
    </location>
</feature>
<keyword evidence="9" id="KW-1185">Reference proteome</keyword>
<feature type="transmembrane region" description="Helical" evidence="6">
    <location>
        <begin position="215"/>
        <end position="232"/>
    </location>
</feature>
<gene>
    <name evidence="8" type="ORF">Q9295_12905</name>
</gene>
<sequence>MSDKAASAAVERRRPLLGIAWMLVASLCFVGVNGGVKYLGTGLPAAQSSFIRFAFGAIFFLPMVPKIWAMQISARLWRMFGWRALLHVAAVVCWFHAMARVPVAEISAIGFLNPVMVMLVAGILLGDRLGLRQVMVVLAAMLGALLVLRPGFREISEGHLSQLAATTFFAMSYVIARRLALEVPAAVVVAVMSISVTFGLMPLAAAVWVPVSAEQLAVLAGVAALGTLAHYAMTKAFVAAPLTVTQPVNFLQIVWSAALGALAFGEAVDPWVLAGAAVIIGVLCLNTWIEARKEGRAKAEALAAAAAVES</sequence>
<organism evidence="8 9">
    <name type="scientific">Pseudogemmobacter lacusdianii</name>
    <dbReference type="NCBI Taxonomy" id="3069608"/>
    <lineage>
        <taxon>Bacteria</taxon>
        <taxon>Pseudomonadati</taxon>
        <taxon>Pseudomonadota</taxon>
        <taxon>Alphaproteobacteria</taxon>
        <taxon>Rhodobacterales</taxon>
        <taxon>Paracoccaceae</taxon>
        <taxon>Pseudogemmobacter</taxon>
    </lineage>
</organism>
<feature type="transmembrane region" description="Helical" evidence="6">
    <location>
        <begin position="183"/>
        <end position="209"/>
    </location>
</feature>
<protein>
    <submittedName>
        <fullName evidence="8">DMT family transporter</fullName>
    </submittedName>
</protein>
<dbReference type="Pfam" id="PF00892">
    <property type="entry name" value="EamA"/>
    <property type="match status" value="2"/>
</dbReference>
<dbReference type="EMBL" id="JAVDBT010000012">
    <property type="protein sequence ID" value="MDQ2067269.1"/>
    <property type="molecule type" value="Genomic_DNA"/>
</dbReference>
<evidence type="ECO:0000256" key="6">
    <source>
        <dbReference type="SAM" id="Phobius"/>
    </source>
</evidence>
<name>A0ABU0VZT2_9RHOB</name>
<accession>A0ABU0VZT2</accession>
<dbReference type="InterPro" id="IPR000620">
    <property type="entry name" value="EamA_dom"/>
</dbReference>
<proteinExistence type="inferred from homology"/>
<keyword evidence="3 6" id="KW-0812">Transmembrane</keyword>
<reference evidence="8 9" key="1">
    <citation type="submission" date="2023-08" db="EMBL/GenBank/DDBJ databases">
        <title>Characterization of two Paracoccaceae strains isolated from Phycosphere and proposal of Xinfangfangia lacusdiani sp. nov.</title>
        <authorList>
            <person name="Deng Y."/>
            <person name="Zhang Y.Q."/>
        </authorList>
    </citation>
    <scope>NUCLEOTIDE SEQUENCE [LARGE SCALE GENOMIC DNA]</scope>
    <source>
        <strain evidence="8 9">CPCC 101601</strain>
    </source>
</reference>
<comment type="caution">
    <text evidence="8">The sequence shown here is derived from an EMBL/GenBank/DDBJ whole genome shotgun (WGS) entry which is preliminary data.</text>
</comment>
<evidence type="ECO:0000313" key="8">
    <source>
        <dbReference type="EMBL" id="MDQ2067269.1"/>
    </source>
</evidence>
<dbReference type="InterPro" id="IPR037185">
    <property type="entry name" value="EmrE-like"/>
</dbReference>
<feature type="domain" description="EamA" evidence="7">
    <location>
        <begin position="158"/>
        <end position="286"/>
    </location>
</feature>
<evidence type="ECO:0000256" key="3">
    <source>
        <dbReference type="ARBA" id="ARBA00022692"/>
    </source>
</evidence>
<feature type="transmembrane region" description="Helical" evidence="6">
    <location>
        <begin position="50"/>
        <end position="68"/>
    </location>
</feature>
<keyword evidence="4 6" id="KW-1133">Transmembrane helix</keyword>
<feature type="transmembrane region" description="Helical" evidence="6">
    <location>
        <begin position="80"/>
        <end position="97"/>
    </location>
</feature>
<dbReference type="SUPFAM" id="SSF103481">
    <property type="entry name" value="Multidrug resistance efflux transporter EmrE"/>
    <property type="match status" value="2"/>
</dbReference>
<feature type="transmembrane region" description="Helical" evidence="6">
    <location>
        <begin position="134"/>
        <end position="152"/>
    </location>
</feature>
<comment type="subcellular location">
    <subcellularLocation>
        <location evidence="1">Membrane</location>
        <topology evidence="1">Multi-pass membrane protein</topology>
    </subcellularLocation>
</comment>
<dbReference type="PANTHER" id="PTHR22911">
    <property type="entry name" value="ACYL-MALONYL CONDENSING ENZYME-RELATED"/>
    <property type="match status" value="1"/>
</dbReference>
<evidence type="ECO:0000259" key="7">
    <source>
        <dbReference type="Pfam" id="PF00892"/>
    </source>
</evidence>
<evidence type="ECO:0000313" key="9">
    <source>
        <dbReference type="Proteomes" id="UP001239680"/>
    </source>
</evidence>
<feature type="transmembrane region" description="Helical" evidence="6">
    <location>
        <begin position="103"/>
        <end position="125"/>
    </location>
</feature>